<dbReference type="Proteomes" id="UP000249393">
    <property type="component" value="Unassembled WGS sequence"/>
</dbReference>
<dbReference type="Gene3D" id="3.40.1180.10">
    <property type="entry name" value="Decaprenyl diphosphate synthase-like"/>
    <property type="match status" value="1"/>
</dbReference>
<dbReference type="CDD" id="cd00475">
    <property type="entry name" value="Cis_IPPS"/>
    <property type="match status" value="1"/>
</dbReference>
<evidence type="ECO:0000313" key="3">
    <source>
        <dbReference type="Proteomes" id="UP000249393"/>
    </source>
</evidence>
<dbReference type="AlphaFoldDB" id="A0A2W5V658"/>
<keyword evidence="1 2" id="KW-0808">Transferase</keyword>
<dbReference type="GO" id="GO:0005829">
    <property type="term" value="C:cytosol"/>
    <property type="evidence" value="ECO:0007669"/>
    <property type="project" value="TreeGrafter"/>
</dbReference>
<accession>A0A2W5V658</accession>
<dbReference type="Pfam" id="PF01255">
    <property type="entry name" value="Prenyltransf"/>
    <property type="match status" value="1"/>
</dbReference>
<dbReference type="GO" id="GO:0033850">
    <property type="term" value="F:Z-farnesyl diphosphate synthase activity"/>
    <property type="evidence" value="ECO:0007669"/>
    <property type="project" value="TreeGrafter"/>
</dbReference>
<evidence type="ECO:0000256" key="1">
    <source>
        <dbReference type="ARBA" id="ARBA00022679"/>
    </source>
</evidence>
<dbReference type="EMBL" id="QFQZ01000023">
    <property type="protein sequence ID" value="PZR34752.1"/>
    <property type="molecule type" value="Genomic_DNA"/>
</dbReference>
<dbReference type="PANTHER" id="PTHR10291:SF0">
    <property type="entry name" value="DEHYDRODOLICHYL DIPHOSPHATE SYNTHASE 2"/>
    <property type="match status" value="1"/>
</dbReference>
<protein>
    <submittedName>
        <fullName evidence="2">Di-trans,poly-cis-decaprenylcistransferase</fullName>
    </submittedName>
</protein>
<dbReference type="GO" id="GO:0030145">
    <property type="term" value="F:manganese ion binding"/>
    <property type="evidence" value="ECO:0007669"/>
    <property type="project" value="TreeGrafter"/>
</dbReference>
<evidence type="ECO:0000313" key="2">
    <source>
        <dbReference type="EMBL" id="PZR34752.1"/>
    </source>
</evidence>
<organism evidence="2 3">
    <name type="scientific">Caulobacter segnis</name>
    <dbReference type="NCBI Taxonomy" id="88688"/>
    <lineage>
        <taxon>Bacteria</taxon>
        <taxon>Pseudomonadati</taxon>
        <taxon>Pseudomonadota</taxon>
        <taxon>Alphaproteobacteria</taxon>
        <taxon>Caulobacterales</taxon>
        <taxon>Caulobacteraceae</taxon>
        <taxon>Caulobacter</taxon>
    </lineage>
</organism>
<dbReference type="SUPFAM" id="SSF64005">
    <property type="entry name" value="Undecaprenyl diphosphate synthase"/>
    <property type="match status" value="1"/>
</dbReference>
<reference evidence="2 3" key="1">
    <citation type="submission" date="2017-08" db="EMBL/GenBank/DDBJ databases">
        <title>Infants hospitalized years apart are colonized by the same room-sourced microbial strains.</title>
        <authorList>
            <person name="Brooks B."/>
            <person name="Olm M.R."/>
            <person name="Firek B.A."/>
            <person name="Baker R."/>
            <person name="Thomas B.C."/>
            <person name="Morowitz M.J."/>
            <person name="Banfield J.F."/>
        </authorList>
    </citation>
    <scope>NUCLEOTIDE SEQUENCE [LARGE SCALE GENOMIC DNA]</scope>
    <source>
        <strain evidence="2">S2_003_000_R2_4</strain>
    </source>
</reference>
<dbReference type="InterPro" id="IPR036424">
    <property type="entry name" value="UPP_synth-like_sf"/>
</dbReference>
<dbReference type="InterPro" id="IPR001441">
    <property type="entry name" value="UPP_synth-like"/>
</dbReference>
<dbReference type="NCBIfam" id="TIGR00055">
    <property type="entry name" value="uppS"/>
    <property type="match status" value="1"/>
</dbReference>
<sequence length="271" mass="29472">MSSAPVLPGPAPLSWTHIMLQRFDRRAERVAAPACVLDPATAASVAPGHVAVIPDGNRRWARAQGLPVAAGHRQGFLVTAPAILDRLFERGCQCVSLWLFSTDNWRRSPEEVADLMAIYRAFMGVLQPLCERRNLRVLHWGRRDRVPADLMGALDDLCDRTQDHGAGQLVLALDYGGADMLLTTVRALAAEGRLPEDDAALLRRLTGLPASIPPMDLVLRTSGEQRLSGFAPLSAATAELCFVDTCFPGLTAAQIDAFVDDFARRERRGGV</sequence>
<dbReference type="GO" id="GO:0008834">
    <property type="term" value="F:ditrans,polycis-undecaprenyl-diphosphate synthase [(2E,6E)-farnesyl-diphosphate specific] activity"/>
    <property type="evidence" value="ECO:0007669"/>
    <property type="project" value="TreeGrafter"/>
</dbReference>
<gene>
    <name evidence="2" type="primary">uppS</name>
    <name evidence="2" type="ORF">DI526_09470</name>
</gene>
<proteinExistence type="predicted"/>
<dbReference type="GO" id="GO:0016094">
    <property type="term" value="P:polyprenol biosynthetic process"/>
    <property type="evidence" value="ECO:0007669"/>
    <property type="project" value="TreeGrafter"/>
</dbReference>
<dbReference type="PANTHER" id="PTHR10291">
    <property type="entry name" value="DEHYDRODOLICHYL DIPHOSPHATE SYNTHASE FAMILY MEMBER"/>
    <property type="match status" value="1"/>
</dbReference>
<dbReference type="GO" id="GO:0005886">
    <property type="term" value="C:plasma membrane"/>
    <property type="evidence" value="ECO:0007669"/>
    <property type="project" value="TreeGrafter"/>
</dbReference>
<dbReference type="GO" id="GO:0000287">
    <property type="term" value="F:magnesium ion binding"/>
    <property type="evidence" value="ECO:0007669"/>
    <property type="project" value="TreeGrafter"/>
</dbReference>
<comment type="caution">
    <text evidence="2">The sequence shown here is derived from an EMBL/GenBank/DDBJ whole genome shotgun (WGS) entry which is preliminary data.</text>
</comment>
<name>A0A2W5V658_9CAUL</name>